<name>A0A9X7J3I9_9FIRM</name>
<dbReference type="Gene3D" id="3.40.50.720">
    <property type="entry name" value="NAD(P)-binding Rossmann-like Domain"/>
    <property type="match status" value="1"/>
</dbReference>
<dbReference type="InterPro" id="IPR016040">
    <property type="entry name" value="NAD(P)-bd_dom"/>
</dbReference>
<evidence type="ECO:0000313" key="3">
    <source>
        <dbReference type="Proteomes" id="UP000239430"/>
    </source>
</evidence>
<proteinExistence type="predicted"/>
<comment type="caution">
    <text evidence="2">The sequence shown here is derived from an EMBL/GenBank/DDBJ whole genome shotgun (WGS) entry which is preliminary data.</text>
</comment>
<dbReference type="CDD" id="cd05257">
    <property type="entry name" value="Arna_like_SDR_e"/>
    <property type="match status" value="1"/>
</dbReference>
<evidence type="ECO:0000313" key="2">
    <source>
        <dbReference type="EMBL" id="PRR72315.1"/>
    </source>
</evidence>
<dbReference type="GO" id="GO:0003978">
    <property type="term" value="F:UDP-glucose 4-epimerase activity"/>
    <property type="evidence" value="ECO:0007669"/>
    <property type="project" value="UniProtKB-EC"/>
</dbReference>
<dbReference type="EC" id="5.1.3.2" evidence="2"/>
<dbReference type="GO" id="GO:0016831">
    <property type="term" value="F:carboxy-lyase activity"/>
    <property type="evidence" value="ECO:0007669"/>
    <property type="project" value="InterPro"/>
</dbReference>
<dbReference type="InterPro" id="IPR045869">
    <property type="entry name" value="Arna-like_SDR_e"/>
</dbReference>
<dbReference type="AlphaFoldDB" id="A0A9X7J3I9"/>
<dbReference type="Proteomes" id="UP000239430">
    <property type="component" value="Unassembled WGS sequence"/>
</dbReference>
<accession>A0A9X7J3I9</accession>
<feature type="domain" description="NAD(P)-binding" evidence="1">
    <location>
        <begin position="4"/>
        <end position="303"/>
    </location>
</feature>
<keyword evidence="2" id="KW-0413">Isomerase</keyword>
<protein>
    <submittedName>
        <fullName evidence="2">UDP-glucose 4-epimerase</fullName>
        <ecNumber evidence="2">5.1.3.2</ecNumber>
    </submittedName>
</protein>
<dbReference type="InterPro" id="IPR036291">
    <property type="entry name" value="NAD(P)-bd_dom_sf"/>
</dbReference>
<dbReference type="RefSeq" id="WP_054937804.1">
    <property type="nucleotide sequence ID" value="NZ_PVXL01000046.1"/>
</dbReference>
<dbReference type="EMBL" id="PVXL01000046">
    <property type="protein sequence ID" value="PRR72315.1"/>
    <property type="molecule type" value="Genomic_DNA"/>
</dbReference>
<gene>
    <name evidence="2" type="ORF">MOST_20260</name>
</gene>
<evidence type="ECO:0000259" key="1">
    <source>
        <dbReference type="Pfam" id="PF16363"/>
    </source>
</evidence>
<sequence length="323" mass="35998">MRILVTGASGFIGSHLVEELVRKGHAVRAFIHYNSRNNWGWLEESEFKDDLEIYTGDIRDYDSVKASLKGIEAVFHLAALIGIPYSYVSPIAYIKTNIEGTYNICQASRELGIARVIHTSTSEVYGTARYVPIDENHPLQAQSPYAASKIGADQLALSFYRSFDLPVTIIRPFNTYGPRQSARAVIPTIITQLLSGQEEIRLGNLAPTRDFNFVKDTVNGFITAGLSPRTVGEVVNIGSGREISIGELVELIGQLIGTKVKVRVEAERYRPEASEVERLCCDNRKANRLAGWRPEYSLSQGLAITIEWFKNHLALYKAGQYNV</sequence>
<organism evidence="2 3">
    <name type="scientific">Neomoorella stamsii</name>
    <dbReference type="NCBI Taxonomy" id="1266720"/>
    <lineage>
        <taxon>Bacteria</taxon>
        <taxon>Bacillati</taxon>
        <taxon>Bacillota</taxon>
        <taxon>Clostridia</taxon>
        <taxon>Neomoorellales</taxon>
        <taxon>Neomoorellaceae</taxon>
        <taxon>Neomoorella</taxon>
    </lineage>
</organism>
<dbReference type="NCBIfam" id="TIGR04180">
    <property type="entry name" value="EDH_00030"/>
    <property type="match status" value="1"/>
</dbReference>
<dbReference type="SUPFAM" id="SSF51735">
    <property type="entry name" value="NAD(P)-binding Rossmann-fold domains"/>
    <property type="match status" value="1"/>
</dbReference>
<reference evidence="2 3" key="1">
    <citation type="submission" date="2018-03" db="EMBL/GenBank/DDBJ databases">
        <title>Genome sequence of Moorella stamsii DSM 26217.</title>
        <authorList>
            <person name="Poehlein A."/>
            <person name="Daniel R."/>
        </authorList>
    </citation>
    <scope>NUCLEOTIDE SEQUENCE [LARGE SCALE GENOMIC DNA]</scope>
    <source>
        <strain evidence="3">DSM 26217</strain>
    </source>
</reference>
<dbReference type="Pfam" id="PF16363">
    <property type="entry name" value="GDP_Man_Dehyd"/>
    <property type="match status" value="1"/>
</dbReference>
<keyword evidence="3" id="KW-1185">Reference proteome</keyword>
<dbReference type="InterPro" id="IPR026390">
    <property type="entry name" value="LegB-like"/>
</dbReference>
<dbReference type="PANTHER" id="PTHR43000">
    <property type="entry name" value="DTDP-D-GLUCOSE 4,6-DEHYDRATASE-RELATED"/>
    <property type="match status" value="1"/>
</dbReference>